<evidence type="ECO:0000313" key="2">
    <source>
        <dbReference type="EMBL" id="VDL83562.1"/>
    </source>
</evidence>
<feature type="region of interest" description="Disordered" evidence="1">
    <location>
        <begin position="74"/>
        <end position="96"/>
    </location>
</feature>
<protein>
    <submittedName>
        <fullName evidence="4">Flocculation protein FLO11</fullName>
    </submittedName>
</protein>
<sequence length="406" mass="45218">MVRVRACSTVRGYKCIGHNKEFQSCDSSHTHLSATGDAPKTEPSRSSPDIDVVDPYSEDRRIAMKQLYQDYEVEVPEEEKVSPKPRFRPASPGPARDPIVVAQYAQRFPQPENERIEIWTSDVDNVVELSQKPVTPRTVATRPVVPFRTTKQPSTTPQPASTTAPTTSTTTEATTTTPEPTTTVVEEEEVTEAEVMHTTPTLPMQRSHRVESNITSKTIEEKKANDGRTALSPSGEKEYHWSDDDDDESEYDNKQILDAFNAITRPVIITTSSPITTSTPASTSPNPILVKTTSAKTAVNMMAPAVFIGSPRLGTAFASKPVGTVRPQLEFLTTTASPPIHNKPKSRGKQRRLRKLKMLNRRARVKPYSMKPPGNVTVQVSRNMYTYFVFDIKGTLRRNVRPQARL</sequence>
<keyword evidence="3" id="KW-1185">Reference proteome</keyword>
<dbReference type="Proteomes" id="UP000271162">
    <property type="component" value="Unassembled WGS sequence"/>
</dbReference>
<gene>
    <name evidence="2" type="ORF">NBR_LOCUS19826</name>
</gene>
<feature type="region of interest" description="Disordered" evidence="1">
    <location>
        <begin position="25"/>
        <end position="56"/>
    </location>
</feature>
<accession>A0A0N4YRF3</accession>
<name>A0A0N4YRF3_NIPBR</name>
<feature type="compositionally biased region" description="Low complexity" evidence="1">
    <location>
        <begin position="146"/>
        <end position="184"/>
    </location>
</feature>
<evidence type="ECO:0000313" key="4">
    <source>
        <dbReference type="WBParaSite" id="NBR_0001982501-mRNA-1"/>
    </source>
</evidence>
<dbReference type="AlphaFoldDB" id="A0A0N4YRF3"/>
<reference evidence="4" key="1">
    <citation type="submission" date="2017-02" db="UniProtKB">
        <authorList>
            <consortium name="WormBaseParasite"/>
        </authorList>
    </citation>
    <scope>IDENTIFICATION</scope>
</reference>
<dbReference type="WBParaSite" id="NBR_0001982501-mRNA-1">
    <property type="protein sequence ID" value="NBR_0001982501-mRNA-1"/>
    <property type="gene ID" value="NBR_0001982501"/>
</dbReference>
<evidence type="ECO:0000256" key="1">
    <source>
        <dbReference type="SAM" id="MobiDB-lite"/>
    </source>
</evidence>
<dbReference type="EMBL" id="UYSL01024531">
    <property type="protein sequence ID" value="VDL83562.1"/>
    <property type="molecule type" value="Genomic_DNA"/>
</dbReference>
<reference evidence="2 3" key="2">
    <citation type="submission" date="2018-11" db="EMBL/GenBank/DDBJ databases">
        <authorList>
            <consortium name="Pathogen Informatics"/>
        </authorList>
    </citation>
    <scope>NUCLEOTIDE SEQUENCE [LARGE SCALE GENOMIC DNA]</scope>
</reference>
<evidence type="ECO:0000313" key="3">
    <source>
        <dbReference type="Proteomes" id="UP000271162"/>
    </source>
</evidence>
<feature type="region of interest" description="Disordered" evidence="1">
    <location>
        <begin position="146"/>
        <end position="250"/>
    </location>
</feature>
<proteinExistence type="predicted"/>
<organism evidence="4">
    <name type="scientific">Nippostrongylus brasiliensis</name>
    <name type="common">Rat hookworm</name>
    <dbReference type="NCBI Taxonomy" id="27835"/>
    <lineage>
        <taxon>Eukaryota</taxon>
        <taxon>Metazoa</taxon>
        <taxon>Ecdysozoa</taxon>
        <taxon>Nematoda</taxon>
        <taxon>Chromadorea</taxon>
        <taxon>Rhabditida</taxon>
        <taxon>Rhabditina</taxon>
        <taxon>Rhabditomorpha</taxon>
        <taxon>Strongyloidea</taxon>
        <taxon>Heligmosomidae</taxon>
        <taxon>Nippostrongylus</taxon>
    </lineage>
</organism>